<evidence type="ECO:0000256" key="1">
    <source>
        <dbReference type="SAM" id="MobiDB-lite"/>
    </source>
</evidence>
<proteinExistence type="predicted"/>
<accession>A0A426X0A7</accession>
<dbReference type="Proteomes" id="UP000287651">
    <property type="component" value="Unassembled WGS sequence"/>
</dbReference>
<sequence length="223" mass="26067">MIEPIEEYEEDDLEPEEENTKEDPEPADCMTHTLTGHVNPQAIKVEESLKQQSIIILIKTRSPNGLMNGKVKQVTLHRKCGSEEKTQRFEKDKLFLKCHIKLNQLWLLMQHSQILGYFHYFSQEKTMLFEVFHIDDRKKIMSLQHQYQHGIYDWIEIKILKEQKEGIHTSTIYGAFTTTMPSLSVLALPNRNEVFEIETNKIGVEIVTTLLQAGRRLSQQNRS</sequence>
<evidence type="ECO:0000313" key="3">
    <source>
        <dbReference type="Proteomes" id="UP000287651"/>
    </source>
</evidence>
<evidence type="ECO:0000313" key="2">
    <source>
        <dbReference type="EMBL" id="RRT32905.1"/>
    </source>
</evidence>
<reference evidence="2 3" key="1">
    <citation type="journal article" date="2014" name="Agronomy (Basel)">
        <title>A Draft Genome Sequence for Ensete ventricosum, the Drought-Tolerant Tree Against Hunger.</title>
        <authorList>
            <person name="Harrison J."/>
            <person name="Moore K.A."/>
            <person name="Paszkiewicz K."/>
            <person name="Jones T."/>
            <person name="Grant M."/>
            <person name="Ambacheew D."/>
            <person name="Muzemil S."/>
            <person name="Studholme D.J."/>
        </authorList>
    </citation>
    <scope>NUCLEOTIDE SEQUENCE [LARGE SCALE GENOMIC DNA]</scope>
</reference>
<dbReference type="EMBL" id="AMZH03030375">
    <property type="protein sequence ID" value="RRT32905.1"/>
    <property type="molecule type" value="Genomic_DNA"/>
</dbReference>
<organism evidence="2 3">
    <name type="scientific">Ensete ventricosum</name>
    <name type="common">Abyssinian banana</name>
    <name type="synonym">Musa ensete</name>
    <dbReference type="NCBI Taxonomy" id="4639"/>
    <lineage>
        <taxon>Eukaryota</taxon>
        <taxon>Viridiplantae</taxon>
        <taxon>Streptophyta</taxon>
        <taxon>Embryophyta</taxon>
        <taxon>Tracheophyta</taxon>
        <taxon>Spermatophyta</taxon>
        <taxon>Magnoliopsida</taxon>
        <taxon>Liliopsida</taxon>
        <taxon>Zingiberales</taxon>
        <taxon>Musaceae</taxon>
        <taxon>Ensete</taxon>
    </lineage>
</organism>
<comment type="caution">
    <text evidence="2">The sequence shown here is derived from an EMBL/GenBank/DDBJ whole genome shotgun (WGS) entry which is preliminary data.</text>
</comment>
<name>A0A426X0A7_ENSVE</name>
<dbReference type="AlphaFoldDB" id="A0A426X0A7"/>
<protein>
    <submittedName>
        <fullName evidence="2">Uncharacterized protein</fullName>
    </submittedName>
</protein>
<feature type="compositionally biased region" description="Acidic residues" evidence="1">
    <location>
        <begin position="1"/>
        <end position="20"/>
    </location>
</feature>
<feature type="region of interest" description="Disordered" evidence="1">
    <location>
        <begin position="1"/>
        <end position="27"/>
    </location>
</feature>
<gene>
    <name evidence="2" type="ORF">B296_00053540</name>
</gene>